<reference evidence="2 3" key="1">
    <citation type="journal article" date="2014" name="Genome Biol. Evol.">
        <title>The secreted proteins of Achlya hypogyna and Thraustotheca clavata identify the ancestral oomycete secretome and reveal gene acquisitions by horizontal gene transfer.</title>
        <authorList>
            <person name="Misner I."/>
            <person name="Blouin N."/>
            <person name="Leonard G."/>
            <person name="Richards T.A."/>
            <person name="Lane C.E."/>
        </authorList>
    </citation>
    <scope>NUCLEOTIDE SEQUENCE [LARGE SCALE GENOMIC DNA]</scope>
    <source>
        <strain evidence="2 3">ATCC 48635</strain>
    </source>
</reference>
<feature type="compositionally biased region" description="Basic residues" evidence="1">
    <location>
        <begin position="352"/>
        <end position="364"/>
    </location>
</feature>
<accession>A0A1V9YW67</accession>
<evidence type="ECO:0000256" key="1">
    <source>
        <dbReference type="SAM" id="MobiDB-lite"/>
    </source>
</evidence>
<feature type="region of interest" description="Disordered" evidence="1">
    <location>
        <begin position="40"/>
        <end position="187"/>
    </location>
</feature>
<dbReference type="Proteomes" id="UP000243579">
    <property type="component" value="Unassembled WGS sequence"/>
</dbReference>
<feature type="region of interest" description="Disordered" evidence="1">
    <location>
        <begin position="230"/>
        <end position="302"/>
    </location>
</feature>
<gene>
    <name evidence="2" type="ORF">ACHHYP_05957</name>
</gene>
<comment type="caution">
    <text evidence="2">The sequence shown here is derived from an EMBL/GenBank/DDBJ whole genome shotgun (WGS) entry which is preliminary data.</text>
</comment>
<dbReference type="STRING" id="1202772.A0A1V9YW67"/>
<dbReference type="PRINTS" id="PR01217">
    <property type="entry name" value="PRICHEXTENSN"/>
</dbReference>
<dbReference type="AlphaFoldDB" id="A0A1V9YW67"/>
<evidence type="ECO:0000313" key="3">
    <source>
        <dbReference type="Proteomes" id="UP000243579"/>
    </source>
</evidence>
<evidence type="ECO:0000313" key="2">
    <source>
        <dbReference type="EMBL" id="OQR89897.1"/>
    </source>
</evidence>
<organism evidence="2 3">
    <name type="scientific">Achlya hypogyna</name>
    <name type="common">Oomycete</name>
    <name type="synonym">Protoachlya hypogyna</name>
    <dbReference type="NCBI Taxonomy" id="1202772"/>
    <lineage>
        <taxon>Eukaryota</taxon>
        <taxon>Sar</taxon>
        <taxon>Stramenopiles</taxon>
        <taxon>Oomycota</taxon>
        <taxon>Saprolegniomycetes</taxon>
        <taxon>Saprolegniales</taxon>
        <taxon>Achlyaceae</taxon>
        <taxon>Achlya</taxon>
    </lineage>
</organism>
<feature type="region of interest" description="Disordered" evidence="1">
    <location>
        <begin position="352"/>
        <end position="383"/>
    </location>
</feature>
<keyword evidence="3" id="KW-1185">Reference proteome</keyword>
<name>A0A1V9YW67_ACHHY</name>
<feature type="compositionally biased region" description="Low complexity" evidence="1">
    <location>
        <begin position="265"/>
        <end position="288"/>
    </location>
</feature>
<dbReference type="EMBL" id="JNBR01000709">
    <property type="protein sequence ID" value="OQR89897.1"/>
    <property type="molecule type" value="Genomic_DNA"/>
</dbReference>
<proteinExistence type="predicted"/>
<sequence length="383" mass="40964">MGRKKDRCVVCGRLRTGVTLWCEDCNDHFVEKKIPEVIDLLSSSDEDAPPPSKPPTTADLTPTPAPTKVHNLPTPAPANPTKAASAKPPKRAPTNAAPKATPKATPKSAAKATPPKVDPASAKPKATAAKTAKTTKSAKTAKTATTKAFTGTAPMEKLASVPPMAAPQPSKPAETPSPVDPLPDITKTVEPVVPKGVSPLFEWQPGNPLRSRVFEEYAYNDDDYPVLVLASPAKRAKKAKKSKDKESRPAKRKKRIIESDDEDAQSPAKKPAVAPAAANPQNAPANSSEVATKESKGAPLMPAASLPPRPVVGDEGQLWLLLFQTWDIVDSDGFPTGGRRMGLLRERLQNRRTAKTMTHRKKSRTVYSSGLVQNGEHVRSLPK</sequence>
<protein>
    <submittedName>
        <fullName evidence="2">Uncharacterized protein</fullName>
    </submittedName>
</protein>
<feature type="compositionally biased region" description="Low complexity" evidence="1">
    <location>
        <begin position="79"/>
        <end position="148"/>
    </location>
</feature>